<organism evidence="4 5">
    <name type="scientific">Chlamydomonas eustigma</name>
    <dbReference type="NCBI Taxonomy" id="1157962"/>
    <lineage>
        <taxon>Eukaryota</taxon>
        <taxon>Viridiplantae</taxon>
        <taxon>Chlorophyta</taxon>
        <taxon>core chlorophytes</taxon>
        <taxon>Chlorophyceae</taxon>
        <taxon>CS clade</taxon>
        <taxon>Chlamydomonadales</taxon>
        <taxon>Chlamydomonadaceae</taxon>
        <taxon>Chlamydomonas</taxon>
    </lineage>
</organism>
<dbReference type="Pfam" id="PF22936">
    <property type="entry name" value="Pol_BBD"/>
    <property type="match status" value="1"/>
</dbReference>
<sequence>MDPELLSLVHGILESCYAEQDAIIGDSADAKAARLAVNPANRLWSKLESHFVGNLKSKVSDVVRQWEDYRSEKMDDLINRTTRLLIDLELVGEKKSLTSVLEKIIRNLPSSFDVWAEVERERSRHDAYNIADFWASPRRKDADLSSKSAHDSASTGLGAFTVRKQHESSVRHSGGHNTNHQAQYQRDGATVTCNHCGRMGHMRAECRSRLAGRAPAPGSVDSKRKHNGGGQNHGKPQGGTSGAAFMAGSIGLQPTSELPGIDNMGMMKWSMDLGSTHTNTPVRECIHEFVSASRPYSIVRDAGGNEHEIRGHGKVIMKVVLPNNEQTTLTMTEVNYVPTFTCNLRANMKYESRGDSEGVGWYLNGKLQFYGAWGTTSPILEADEEVDADMGIKFEDMTNGAIPIRKTLRSDDPSYKSAQKEKQEELLRQKNEETLKRLTAVVGDGTGAALAASTSGRPTSEIVAYRSVADIPAIKDLVIQ</sequence>
<reference evidence="4 5" key="1">
    <citation type="submission" date="2017-08" db="EMBL/GenBank/DDBJ databases">
        <title>Acidophilic green algal genome provides insights into adaptation to an acidic environment.</title>
        <authorList>
            <person name="Hirooka S."/>
            <person name="Hirose Y."/>
            <person name="Kanesaki Y."/>
            <person name="Higuchi S."/>
            <person name="Fujiwara T."/>
            <person name="Onuma R."/>
            <person name="Era A."/>
            <person name="Ohbayashi R."/>
            <person name="Uzuka A."/>
            <person name="Nozaki H."/>
            <person name="Yoshikawa H."/>
            <person name="Miyagishima S.Y."/>
        </authorList>
    </citation>
    <scope>NUCLEOTIDE SEQUENCE [LARGE SCALE GENOMIC DNA]</scope>
    <source>
        <strain evidence="4 5">NIES-2499</strain>
    </source>
</reference>
<dbReference type="GO" id="GO:0008270">
    <property type="term" value="F:zinc ion binding"/>
    <property type="evidence" value="ECO:0007669"/>
    <property type="project" value="UniProtKB-KW"/>
</dbReference>
<feature type="non-terminal residue" evidence="4">
    <location>
        <position position="480"/>
    </location>
</feature>
<evidence type="ECO:0000259" key="3">
    <source>
        <dbReference type="PROSITE" id="PS50158"/>
    </source>
</evidence>
<feature type="compositionally biased region" description="Gly residues" evidence="2">
    <location>
        <begin position="228"/>
        <end position="241"/>
    </location>
</feature>
<dbReference type="InterPro" id="IPR001878">
    <property type="entry name" value="Znf_CCHC"/>
</dbReference>
<feature type="region of interest" description="Disordered" evidence="2">
    <location>
        <begin position="211"/>
        <end position="246"/>
    </location>
</feature>
<dbReference type="InterPro" id="IPR036875">
    <property type="entry name" value="Znf_CCHC_sf"/>
</dbReference>
<dbReference type="STRING" id="1157962.A0A250XSC5"/>
<protein>
    <recommendedName>
        <fullName evidence="3">CCHC-type domain-containing protein</fullName>
    </recommendedName>
</protein>
<dbReference type="SMART" id="SM00343">
    <property type="entry name" value="ZnF_C2HC"/>
    <property type="match status" value="1"/>
</dbReference>
<comment type="caution">
    <text evidence="4">The sequence shown here is derived from an EMBL/GenBank/DDBJ whole genome shotgun (WGS) entry which is preliminary data.</text>
</comment>
<evidence type="ECO:0000256" key="2">
    <source>
        <dbReference type="SAM" id="MobiDB-lite"/>
    </source>
</evidence>
<dbReference type="GO" id="GO:0003676">
    <property type="term" value="F:nucleic acid binding"/>
    <property type="evidence" value="ECO:0007669"/>
    <property type="project" value="InterPro"/>
</dbReference>
<keyword evidence="1" id="KW-0863">Zinc-finger</keyword>
<dbReference type="AlphaFoldDB" id="A0A250XSC5"/>
<feature type="domain" description="CCHC-type" evidence="3">
    <location>
        <begin position="193"/>
        <end position="208"/>
    </location>
</feature>
<keyword evidence="1" id="KW-0479">Metal-binding</keyword>
<name>A0A250XSC5_9CHLO</name>
<keyword evidence="1" id="KW-0862">Zinc</keyword>
<proteinExistence type="predicted"/>
<evidence type="ECO:0000313" key="5">
    <source>
        <dbReference type="Proteomes" id="UP000232323"/>
    </source>
</evidence>
<accession>A0A250XSC5</accession>
<dbReference type="SUPFAM" id="SSF57756">
    <property type="entry name" value="Retrovirus zinc finger-like domains"/>
    <property type="match status" value="1"/>
</dbReference>
<dbReference type="Proteomes" id="UP000232323">
    <property type="component" value="Unassembled WGS sequence"/>
</dbReference>
<gene>
    <name evidence="4" type="ORF">CEUSTIGMA_g13371.t1</name>
</gene>
<dbReference type="PROSITE" id="PS50158">
    <property type="entry name" value="ZF_CCHC"/>
    <property type="match status" value="1"/>
</dbReference>
<evidence type="ECO:0000313" key="4">
    <source>
        <dbReference type="EMBL" id="GAX85955.1"/>
    </source>
</evidence>
<evidence type="ECO:0000256" key="1">
    <source>
        <dbReference type="PROSITE-ProRule" id="PRU00047"/>
    </source>
</evidence>
<keyword evidence="5" id="KW-1185">Reference proteome</keyword>
<dbReference type="OrthoDB" id="10251642at2759"/>
<dbReference type="InterPro" id="IPR054722">
    <property type="entry name" value="PolX-like_BBD"/>
</dbReference>
<dbReference type="EMBL" id="BEGY01000208">
    <property type="protein sequence ID" value="GAX85955.1"/>
    <property type="molecule type" value="Genomic_DNA"/>
</dbReference>